<gene>
    <name evidence="1" type="ORF">S01H1_52622</name>
</gene>
<evidence type="ECO:0000313" key="1">
    <source>
        <dbReference type="EMBL" id="GAG17555.1"/>
    </source>
</evidence>
<feature type="non-terminal residue" evidence="1">
    <location>
        <position position="163"/>
    </location>
</feature>
<proteinExistence type="predicted"/>
<organism evidence="1">
    <name type="scientific">marine sediment metagenome</name>
    <dbReference type="NCBI Taxonomy" id="412755"/>
    <lineage>
        <taxon>unclassified sequences</taxon>
        <taxon>metagenomes</taxon>
        <taxon>ecological metagenomes</taxon>
    </lineage>
</organism>
<sequence>MNADKAKRKGNVMGTATLLDEATAREIVRRFAERAVTENGPIGEQKRDLIRRIKARHDVLEALTEAMLENLADTAVYRCRSHRTAAVKQNRCTRTAAAMRAVNHGPVADALMDALVDPDGTALGDMDGDRAMASGDRDVARGKGHLAVGWLKIALGKRAKKKG</sequence>
<dbReference type="EMBL" id="BARS01034022">
    <property type="protein sequence ID" value="GAG17555.1"/>
    <property type="molecule type" value="Genomic_DNA"/>
</dbReference>
<comment type="caution">
    <text evidence="1">The sequence shown here is derived from an EMBL/GenBank/DDBJ whole genome shotgun (WGS) entry which is preliminary data.</text>
</comment>
<reference evidence="1" key="1">
    <citation type="journal article" date="2014" name="Front. Microbiol.">
        <title>High frequency of phylogenetically diverse reductive dehalogenase-homologous genes in deep subseafloor sedimentary metagenomes.</title>
        <authorList>
            <person name="Kawai M."/>
            <person name="Futagami T."/>
            <person name="Toyoda A."/>
            <person name="Takaki Y."/>
            <person name="Nishi S."/>
            <person name="Hori S."/>
            <person name="Arai W."/>
            <person name="Tsubouchi T."/>
            <person name="Morono Y."/>
            <person name="Uchiyama I."/>
            <person name="Ito T."/>
            <person name="Fujiyama A."/>
            <person name="Inagaki F."/>
            <person name="Takami H."/>
        </authorList>
    </citation>
    <scope>NUCLEOTIDE SEQUENCE</scope>
    <source>
        <strain evidence="1">Expedition CK06-06</strain>
    </source>
</reference>
<name>X0VH01_9ZZZZ</name>
<protein>
    <submittedName>
        <fullName evidence="1">Uncharacterized protein</fullName>
    </submittedName>
</protein>
<accession>X0VH01</accession>
<dbReference type="AlphaFoldDB" id="X0VH01"/>